<sequence>MSDIGRKDFSTKAKEEVTPDSSKSTYQQAKEGVTNTADRAAAAVKPDERKSGTQEAFDKSRREKDAHSEGPVDKVKGALGMNK</sequence>
<protein>
    <submittedName>
        <fullName evidence="2">Uncharacterized protein</fullName>
    </submittedName>
</protein>
<evidence type="ECO:0000313" key="2">
    <source>
        <dbReference type="EMBL" id="KAL0637780.1"/>
    </source>
</evidence>
<gene>
    <name evidence="2" type="ORF">Q9L58_003170</name>
</gene>
<proteinExistence type="predicted"/>
<evidence type="ECO:0000313" key="3">
    <source>
        <dbReference type="Proteomes" id="UP001447188"/>
    </source>
</evidence>
<dbReference type="EMBL" id="JBBBZM010000030">
    <property type="protein sequence ID" value="KAL0637780.1"/>
    <property type="molecule type" value="Genomic_DNA"/>
</dbReference>
<dbReference type="InterPro" id="IPR007250">
    <property type="entry name" value="HSP9_HSP12"/>
</dbReference>
<feature type="compositionally biased region" description="Basic and acidic residues" evidence="1">
    <location>
        <begin position="45"/>
        <end position="76"/>
    </location>
</feature>
<accession>A0ABR3GPQ3</accession>
<dbReference type="Pfam" id="PF04119">
    <property type="entry name" value="HSP9_HSP12"/>
    <property type="match status" value="1"/>
</dbReference>
<comment type="caution">
    <text evidence="2">The sequence shown here is derived from an EMBL/GenBank/DDBJ whole genome shotgun (WGS) entry which is preliminary data.</text>
</comment>
<keyword evidence="3" id="KW-1185">Reference proteome</keyword>
<reference evidence="2 3" key="1">
    <citation type="submission" date="2024-02" db="EMBL/GenBank/DDBJ databases">
        <title>Discinaceae phylogenomics.</title>
        <authorList>
            <person name="Dirks A.C."/>
            <person name="James T.Y."/>
        </authorList>
    </citation>
    <scope>NUCLEOTIDE SEQUENCE [LARGE SCALE GENOMIC DNA]</scope>
    <source>
        <strain evidence="2 3">ACD0624</strain>
    </source>
</reference>
<feature type="region of interest" description="Disordered" evidence="1">
    <location>
        <begin position="1"/>
        <end position="83"/>
    </location>
</feature>
<dbReference type="PIRSF" id="PIRSF002590">
    <property type="entry name" value="HSP9/HSP12_fun"/>
    <property type="match status" value="1"/>
</dbReference>
<dbReference type="Gene3D" id="6.10.250.2440">
    <property type="match status" value="2"/>
</dbReference>
<feature type="compositionally biased region" description="Basic and acidic residues" evidence="1">
    <location>
        <begin position="1"/>
        <end position="17"/>
    </location>
</feature>
<name>A0ABR3GPQ3_9PEZI</name>
<organism evidence="2 3">
    <name type="scientific">Discina gigas</name>
    <dbReference type="NCBI Taxonomy" id="1032678"/>
    <lineage>
        <taxon>Eukaryota</taxon>
        <taxon>Fungi</taxon>
        <taxon>Dikarya</taxon>
        <taxon>Ascomycota</taxon>
        <taxon>Pezizomycotina</taxon>
        <taxon>Pezizomycetes</taxon>
        <taxon>Pezizales</taxon>
        <taxon>Discinaceae</taxon>
        <taxon>Discina</taxon>
    </lineage>
</organism>
<evidence type="ECO:0000256" key="1">
    <source>
        <dbReference type="SAM" id="MobiDB-lite"/>
    </source>
</evidence>
<feature type="compositionally biased region" description="Polar residues" evidence="1">
    <location>
        <begin position="19"/>
        <end position="37"/>
    </location>
</feature>
<dbReference type="Proteomes" id="UP001447188">
    <property type="component" value="Unassembled WGS sequence"/>
</dbReference>